<evidence type="ECO:0000313" key="5">
    <source>
        <dbReference type="EMBL" id="MFN0254833.1"/>
    </source>
</evidence>
<accession>A0ABW9J2S4</accession>
<reference evidence="5 6" key="1">
    <citation type="submission" date="2024-12" db="EMBL/GenBank/DDBJ databases">
        <authorList>
            <person name="Hu S."/>
        </authorList>
    </citation>
    <scope>NUCLEOTIDE SEQUENCE [LARGE SCALE GENOMIC DNA]</scope>
    <source>
        <strain evidence="5 6">THG-T11</strain>
    </source>
</reference>
<dbReference type="Pfam" id="PF13600">
    <property type="entry name" value="DUF4140"/>
    <property type="match status" value="1"/>
</dbReference>
<dbReference type="InterPro" id="IPR025554">
    <property type="entry name" value="DUF4140"/>
</dbReference>
<dbReference type="Proteomes" id="UP001517247">
    <property type="component" value="Unassembled WGS sequence"/>
</dbReference>
<dbReference type="NCBIfam" id="TIGR02231">
    <property type="entry name" value="mucoidy inhibitor MuiA family protein"/>
    <property type="match status" value="2"/>
</dbReference>
<evidence type="ECO:0000259" key="3">
    <source>
        <dbReference type="Pfam" id="PF13598"/>
    </source>
</evidence>
<dbReference type="InterPro" id="IPR008969">
    <property type="entry name" value="CarboxyPept-like_regulatory"/>
</dbReference>
<dbReference type="EMBL" id="SSHJ02000001">
    <property type="protein sequence ID" value="MFN0254833.1"/>
    <property type="molecule type" value="Genomic_DNA"/>
</dbReference>
<organism evidence="5 6">
    <name type="scientific">Pedobacter ureilyticus</name>
    <dbReference type="NCBI Taxonomy" id="1393051"/>
    <lineage>
        <taxon>Bacteria</taxon>
        <taxon>Pseudomonadati</taxon>
        <taxon>Bacteroidota</taxon>
        <taxon>Sphingobacteriia</taxon>
        <taxon>Sphingobacteriales</taxon>
        <taxon>Sphingobacteriaceae</taxon>
        <taxon>Pedobacter</taxon>
    </lineage>
</organism>
<evidence type="ECO:0000313" key="6">
    <source>
        <dbReference type="Proteomes" id="UP001517247"/>
    </source>
</evidence>
<comment type="caution">
    <text evidence="5">The sequence shown here is derived from an EMBL/GenBank/DDBJ whole genome shotgun (WGS) entry which is preliminary data.</text>
</comment>
<proteinExistence type="predicted"/>
<dbReference type="PANTHER" id="PTHR31005">
    <property type="entry name" value="DUF4139 DOMAIN-CONTAINING PROTEIN"/>
    <property type="match status" value="1"/>
</dbReference>
<feature type="domain" description="DUF4140" evidence="4">
    <location>
        <begin position="33"/>
        <end position="132"/>
    </location>
</feature>
<sequence>MNRHVLSALLLFVSIAAFAQDNQINVVSKISGVTVFMNGAQIQRQSEQIDVPQGVSLLIFSGLSSSIETQSLQAKGEGNITILSVAKQNNFLLDKKKSDQKLALQAKSEDIVDKITNLRNEIAVYKSEEEMLGKNQAVMGPNVNYDLAKLKAALDFQKQRLIEAKSKQAFLQKDIDKLIEENNKINRQVAEVDGKPIGNSSDVVVKVSSKTATKGRFLLTYLVKNASWYPTYDIRAKDVASPIQLVYKANVSQNSGEDWKNVKLILSSGNPSNNNEKPTLPTYQLGYLSAGYSFFNPVTATSNVVKGKVVGAIDNSALPGVSIRVKNSSIATVTDADGNYSIQLPVGSSTLEFNAVGFERQELVASPGRQLNVRLNESTNALNEVMIAPAGEGPVQKRAVTASVATIRGISSLTSVPLEVKNVEKQTNVTFEIAMPYTILSDGKQAAVDIGNYDFKADYQYYAVPKVTPEAFLTAKISDFNDVNFISGEASIFFEGTYLGKSLLDIQNSDTLTISLGVDKNVLVKREKQKGFTERQLIGSSQKDTRHFVIDVKNRKSQAVNLTIEDQLPVATNSDITVEKQELSKAKLDETTGKLTWQFLLQPNEQKKVDMKYQVKYPKNRPVNIE</sequence>
<feature type="domain" description="DUF4139" evidence="3">
    <location>
        <begin position="219"/>
        <end position="619"/>
    </location>
</feature>
<dbReference type="InterPro" id="IPR037291">
    <property type="entry name" value="DUF4139"/>
</dbReference>
<feature type="signal peptide" evidence="2">
    <location>
        <begin position="1"/>
        <end position="19"/>
    </location>
</feature>
<dbReference type="Pfam" id="PF13715">
    <property type="entry name" value="CarbopepD_reg_2"/>
    <property type="match status" value="1"/>
</dbReference>
<feature type="chain" id="PRO_5047268099" evidence="2">
    <location>
        <begin position="20"/>
        <end position="626"/>
    </location>
</feature>
<protein>
    <submittedName>
        <fullName evidence="5">Mucoidy inhibitor MuiA family protein</fullName>
    </submittedName>
</protein>
<dbReference type="Pfam" id="PF13598">
    <property type="entry name" value="DUF4139"/>
    <property type="match status" value="1"/>
</dbReference>
<keyword evidence="6" id="KW-1185">Reference proteome</keyword>
<keyword evidence="1" id="KW-0175">Coiled coil</keyword>
<dbReference type="SUPFAM" id="SSF49464">
    <property type="entry name" value="Carboxypeptidase regulatory domain-like"/>
    <property type="match status" value="1"/>
</dbReference>
<dbReference type="InterPro" id="IPR011935">
    <property type="entry name" value="CHP02231"/>
</dbReference>
<feature type="coiled-coil region" evidence="1">
    <location>
        <begin position="108"/>
        <end position="195"/>
    </location>
</feature>
<name>A0ABW9J2S4_9SPHI</name>
<evidence type="ECO:0000259" key="4">
    <source>
        <dbReference type="Pfam" id="PF13600"/>
    </source>
</evidence>
<evidence type="ECO:0000256" key="1">
    <source>
        <dbReference type="SAM" id="Coils"/>
    </source>
</evidence>
<keyword evidence="2" id="KW-0732">Signal</keyword>
<dbReference type="RefSeq" id="WP_170311280.1">
    <property type="nucleotide sequence ID" value="NZ_SSHJ02000001.1"/>
</dbReference>
<dbReference type="PANTHER" id="PTHR31005:SF8">
    <property type="entry name" value="DUF4139 DOMAIN-CONTAINING PROTEIN"/>
    <property type="match status" value="1"/>
</dbReference>
<evidence type="ECO:0000256" key="2">
    <source>
        <dbReference type="SAM" id="SignalP"/>
    </source>
</evidence>
<gene>
    <name evidence="5" type="ORF">E6A44_004575</name>
</gene>
<dbReference type="Gene3D" id="2.60.40.1120">
    <property type="entry name" value="Carboxypeptidase-like, regulatory domain"/>
    <property type="match status" value="1"/>
</dbReference>